<sequence length="324" mass="35732">MRRSFGNHVVIDTNPPYKPWDGNQATYLFFPVFTAFVLTLLSGLSSPIINGVYMVQIDTKVNGTMDLGTWGFCIKGAPGIDDFCSGDRGFGGNLTDLEMLPAGMASFAELANVYPGSYLIVRGVFHLLGALAAWLTVTWTLAASGAWHNQDPKGWNWTRFSFHGTGASALLILIAWALDLEMFTRAATKATNVDGSQPSVKPGPAIWMMMVAFLACFITYLVRLFYLRRLPRPLWSMKGAGDFHEPHQPPLSAALPPPEDHPPTWDSLDLNTPLPRVGKDHQGYTAEEEKMALEEMERSGRVGRLEAALREADKPSVEQRGFVV</sequence>
<keyword evidence="2" id="KW-0812">Transmembrane</keyword>
<feature type="transmembrane region" description="Helical" evidence="2">
    <location>
        <begin position="205"/>
        <end position="226"/>
    </location>
</feature>
<reference evidence="3" key="1">
    <citation type="submission" date="2023-02" db="EMBL/GenBank/DDBJ databases">
        <title>Identification and recombinant expression of a fungal hydrolase from Papiliotrema laurentii that hydrolyzes apple cutin and clears colloidal polyester polyurethane.</title>
        <authorList>
            <consortium name="DOE Joint Genome Institute"/>
            <person name="Roman V.A."/>
            <person name="Bojanowski C."/>
            <person name="Crable B.R."/>
            <person name="Wagner D.N."/>
            <person name="Hung C.S."/>
            <person name="Nadeau L.J."/>
            <person name="Schratz L."/>
            <person name="Haridas S."/>
            <person name="Pangilinan J."/>
            <person name="Lipzen A."/>
            <person name="Na H."/>
            <person name="Yan M."/>
            <person name="Ng V."/>
            <person name="Grigoriev I.V."/>
            <person name="Spatafora J.W."/>
            <person name="Barlow D."/>
            <person name="Biffinger J."/>
            <person name="Kelley-Loughnane N."/>
            <person name="Varaljay V.A."/>
            <person name="Crookes-Goodson W.J."/>
        </authorList>
    </citation>
    <scope>NUCLEOTIDE SEQUENCE</scope>
    <source>
        <strain evidence="3">5307AH</strain>
    </source>
</reference>
<keyword evidence="2" id="KW-0472">Membrane</keyword>
<keyword evidence="2" id="KW-1133">Transmembrane helix</keyword>
<feature type="transmembrane region" description="Helical" evidence="2">
    <location>
        <begin position="27"/>
        <end position="49"/>
    </location>
</feature>
<feature type="transmembrane region" description="Helical" evidence="2">
    <location>
        <begin position="124"/>
        <end position="148"/>
    </location>
</feature>
<keyword evidence="4" id="KW-1185">Reference proteome</keyword>
<feature type="region of interest" description="Disordered" evidence="1">
    <location>
        <begin position="246"/>
        <end position="284"/>
    </location>
</feature>
<accession>A0AAD9CWM3</accession>
<evidence type="ECO:0000313" key="4">
    <source>
        <dbReference type="Proteomes" id="UP001182556"/>
    </source>
</evidence>
<comment type="caution">
    <text evidence="3">The sequence shown here is derived from an EMBL/GenBank/DDBJ whole genome shotgun (WGS) entry which is preliminary data.</text>
</comment>
<evidence type="ECO:0000256" key="1">
    <source>
        <dbReference type="SAM" id="MobiDB-lite"/>
    </source>
</evidence>
<organism evidence="3 4">
    <name type="scientific">Papiliotrema laurentii</name>
    <name type="common">Cryptococcus laurentii</name>
    <dbReference type="NCBI Taxonomy" id="5418"/>
    <lineage>
        <taxon>Eukaryota</taxon>
        <taxon>Fungi</taxon>
        <taxon>Dikarya</taxon>
        <taxon>Basidiomycota</taxon>
        <taxon>Agaricomycotina</taxon>
        <taxon>Tremellomycetes</taxon>
        <taxon>Tremellales</taxon>
        <taxon>Rhynchogastremaceae</taxon>
        <taxon>Papiliotrema</taxon>
    </lineage>
</organism>
<evidence type="ECO:0000313" key="3">
    <source>
        <dbReference type="EMBL" id="KAK1921968.1"/>
    </source>
</evidence>
<proteinExistence type="predicted"/>
<protein>
    <submittedName>
        <fullName evidence="3">Uncharacterized protein</fullName>
    </submittedName>
</protein>
<dbReference type="AlphaFoldDB" id="A0AAD9CWM3"/>
<name>A0AAD9CWM3_PAPLA</name>
<dbReference type="Proteomes" id="UP001182556">
    <property type="component" value="Unassembled WGS sequence"/>
</dbReference>
<evidence type="ECO:0000256" key="2">
    <source>
        <dbReference type="SAM" id="Phobius"/>
    </source>
</evidence>
<gene>
    <name evidence="3" type="ORF">DB88DRAFT_375827</name>
</gene>
<feature type="transmembrane region" description="Helical" evidence="2">
    <location>
        <begin position="160"/>
        <end position="178"/>
    </location>
</feature>
<dbReference type="EMBL" id="JAODAN010000009">
    <property type="protein sequence ID" value="KAK1921968.1"/>
    <property type="molecule type" value="Genomic_DNA"/>
</dbReference>